<feature type="transmembrane region" description="Helical" evidence="1">
    <location>
        <begin position="60"/>
        <end position="79"/>
    </location>
</feature>
<dbReference type="EMBL" id="JAWJEJ010000001">
    <property type="protein sequence ID" value="MDV3457317.1"/>
    <property type="molecule type" value="Genomic_DNA"/>
</dbReference>
<feature type="transmembrane region" description="Helical" evidence="1">
    <location>
        <begin position="27"/>
        <end position="48"/>
    </location>
</feature>
<keyword evidence="1" id="KW-1133">Transmembrane helix</keyword>
<sequence>MASKHEELDDAIHAIRQIMKLFMLERILCVICGVCSFGLFLFAAYKLFDSQVVDTKTMGIIFGASGISTAASAGISYYLNKSFNIIERLILGVALPSAPPPAPTPAPTPTQAATA</sequence>
<comment type="caution">
    <text evidence="2">The sequence shown here is derived from an EMBL/GenBank/DDBJ whole genome shotgun (WGS) entry which is preliminary data.</text>
</comment>
<gene>
    <name evidence="2" type="ORF">RZN05_10015</name>
</gene>
<evidence type="ECO:0000256" key="1">
    <source>
        <dbReference type="SAM" id="Phobius"/>
    </source>
</evidence>
<reference evidence="2 3" key="1">
    <citation type="submission" date="2023-10" db="EMBL/GenBank/DDBJ databases">
        <title>Sphingomonas sp. HF-S4 16S ribosomal RNA gene Genome sequencing and assembly.</title>
        <authorList>
            <person name="Lee H."/>
        </authorList>
    </citation>
    <scope>NUCLEOTIDE SEQUENCE [LARGE SCALE GENOMIC DNA]</scope>
    <source>
        <strain evidence="2 3">HF-S4</strain>
    </source>
</reference>
<organism evidence="2 3">
    <name type="scientific">Sphingomonas agrestis</name>
    <dbReference type="NCBI Taxonomy" id="3080540"/>
    <lineage>
        <taxon>Bacteria</taxon>
        <taxon>Pseudomonadati</taxon>
        <taxon>Pseudomonadota</taxon>
        <taxon>Alphaproteobacteria</taxon>
        <taxon>Sphingomonadales</taxon>
        <taxon>Sphingomonadaceae</taxon>
        <taxon>Sphingomonas</taxon>
    </lineage>
</organism>
<keyword evidence="1" id="KW-0472">Membrane</keyword>
<name>A0ABU3Y899_9SPHN</name>
<accession>A0ABU3Y899</accession>
<evidence type="ECO:0000313" key="3">
    <source>
        <dbReference type="Proteomes" id="UP001273531"/>
    </source>
</evidence>
<dbReference type="RefSeq" id="WP_317226472.1">
    <property type="nucleotide sequence ID" value="NZ_JAWJEJ010000001.1"/>
</dbReference>
<protein>
    <submittedName>
        <fullName evidence="2">Uncharacterized protein</fullName>
    </submittedName>
</protein>
<proteinExistence type="predicted"/>
<evidence type="ECO:0000313" key="2">
    <source>
        <dbReference type="EMBL" id="MDV3457317.1"/>
    </source>
</evidence>
<keyword evidence="3" id="KW-1185">Reference proteome</keyword>
<keyword evidence="1" id="KW-0812">Transmembrane</keyword>
<dbReference type="Proteomes" id="UP001273531">
    <property type="component" value="Unassembled WGS sequence"/>
</dbReference>